<name>A0A6G8R311_9CAUD</name>
<dbReference type="KEGG" id="vg:77928128"/>
<evidence type="ECO:0000313" key="2">
    <source>
        <dbReference type="Proteomes" id="UP000503454"/>
    </source>
</evidence>
<accession>A0A6G8R311</accession>
<reference evidence="1 2" key="1">
    <citation type="submission" date="2020-02" db="EMBL/GenBank/DDBJ databases">
        <authorList>
            <person name="Yaqubi I.B."/>
            <person name="Almaguer A.N."/>
            <person name="Torres S.A."/>
            <person name="Nayek S."/>
            <person name="Bhuiyan S."/>
            <person name="Hughes L.E."/>
            <person name="Garlena R.A."/>
            <person name="Russell D.A."/>
            <person name="Pope W.H."/>
            <person name="Jacobs-Sera D."/>
            <person name="Hatfull G.F."/>
        </authorList>
    </citation>
    <scope>NUCLEOTIDE SEQUENCE [LARGE SCALE GENOMIC DNA]</scope>
</reference>
<sequence>MPTRLYLPASGAAAVSPAYSSAWNITSVAERRSCSTAKTNTALTWSALVTETDSTVKNALSTQFVSSETFSTARTIGYGTVSTVMRTWMNTTNSQGFLQLVIRVVSGDGATVRGTLYAGATQNTHSSTVGDQNQVSDQLSSTRIWNAIPLNPVSAEAGDRIVIEVGWRTTNTLSTARSHQFNFGDPSATSDYALTAGLTTILTPWVEFSEDMFAASSAPTWWEWNGSTLVPLTLEGEWNGSSIVPLTISEVT</sequence>
<gene>
    <name evidence="1" type="primary">27</name>
    <name evidence="1" type="ORF">SEA_MUNTAHA_27</name>
</gene>
<proteinExistence type="predicted"/>
<dbReference type="RefSeq" id="YP_010652338.1">
    <property type="nucleotide sequence ID" value="NC_070786.1"/>
</dbReference>
<dbReference type="EMBL" id="MT024872">
    <property type="protein sequence ID" value="QIN94584.1"/>
    <property type="molecule type" value="Genomic_DNA"/>
</dbReference>
<dbReference type="GeneID" id="77928128"/>
<keyword evidence="2" id="KW-1185">Reference proteome</keyword>
<organism evidence="1 2">
    <name type="scientific">Streptomyces phage Muntaha</name>
    <dbReference type="NCBI Taxonomy" id="2713269"/>
    <lineage>
        <taxon>Viruses</taxon>
        <taxon>Duplodnaviria</taxon>
        <taxon>Heunggongvirae</taxon>
        <taxon>Uroviricota</taxon>
        <taxon>Caudoviricetes</taxon>
        <taxon>Stanwilliamsviridae</taxon>
        <taxon>Loccivirinae</taxon>
        <taxon>Wakandavirus</taxon>
        <taxon>Wakandavirus muntaha</taxon>
    </lineage>
</organism>
<evidence type="ECO:0000313" key="1">
    <source>
        <dbReference type="EMBL" id="QIN94584.1"/>
    </source>
</evidence>
<dbReference type="Proteomes" id="UP000503454">
    <property type="component" value="Segment"/>
</dbReference>
<protein>
    <submittedName>
        <fullName evidence="1">Uncharacterized protein</fullName>
    </submittedName>
</protein>